<comment type="caution">
    <text evidence="1">The sequence shown here is derived from an EMBL/GenBank/DDBJ whole genome shotgun (WGS) entry which is preliminary data.</text>
</comment>
<accession>A0ACB8KLS9</accession>
<evidence type="ECO:0000313" key="1">
    <source>
        <dbReference type="EMBL" id="KAH9755333.1"/>
    </source>
</evidence>
<keyword evidence="2" id="KW-1185">Reference proteome</keyword>
<evidence type="ECO:0000313" key="2">
    <source>
        <dbReference type="Proteomes" id="UP000829398"/>
    </source>
</evidence>
<sequence>MDEIKHSTVNVNGIKIHIAEKGEVPVVLFLHGFPEFWYAWRHQILALSCLGYRAVAPDLRGYGDTEVPSSSFTSYTCFHVAGDIIALIDFLGVEQVFVVAHDFGAIIAWHLCLFRPERVKSFVSLGMPYLPTDPNLKPVETLRAMYGDNFYICKFQEPGVLEAGIAHIGSKLMLASSLTTRRPGPPIISEDAIAHLARETINLPFWLSEEEFNYYVTKFDQTGFTGGLNYYRAIDFIFCQTFLSKYHCSNNRRVLKFIVGEMDNLYTTPGMKQYVQSGDFKKNVPLLEEIVVIGNACHFIHQEKAEEVNAQILDFIKKF</sequence>
<gene>
    <name evidence="1" type="ORF">KPL71_015753</name>
</gene>
<keyword evidence="1" id="KW-0378">Hydrolase</keyword>
<name>A0ACB8KLS9_CITSI</name>
<dbReference type="EMBL" id="CM039174">
    <property type="protein sequence ID" value="KAH9755333.1"/>
    <property type="molecule type" value="Genomic_DNA"/>
</dbReference>
<protein>
    <submittedName>
        <fullName evidence="1">AB hydrolase-1 domain-containing protein</fullName>
    </submittedName>
</protein>
<organism evidence="1 2">
    <name type="scientific">Citrus sinensis</name>
    <name type="common">Sweet orange</name>
    <name type="synonym">Citrus aurantium var. sinensis</name>
    <dbReference type="NCBI Taxonomy" id="2711"/>
    <lineage>
        <taxon>Eukaryota</taxon>
        <taxon>Viridiplantae</taxon>
        <taxon>Streptophyta</taxon>
        <taxon>Embryophyta</taxon>
        <taxon>Tracheophyta</taxon>
        <taxon>Spermatophyta</taxon>
        <taxon>Magnoliopsida</taxon>
        <taxon>eudicotyledons</taxon>
        <taxon>Gunneridae</taxon>
        <taxon>Pentapetalae</taxon>
        <taxon>rosids</taxon>
        <taxon>malvids</taxon>
        <taxon>Sapindales</taxon>
        <taxon>Rutaceae</taxon>
        <taxon>Aurantioideae</taxon>
        <taxon>Citrus</taxon>
    </lineage>
</organism>
<reference evidence="2" key="1">
    <citation type="journal article" date="2023" name="Hortic. Res.">
        <title>A chromosome-level phased genome enabling allele-level studies in sweet orange: a case study on citrus Huanglongbing tolerance.</title>
        <authorList>
            <person name="Wu B."/>
            <person name="Yu Q."/>
            <person name="Deng Z."/>
            <person name="Duan Y."/>
            <person name="Luo F."/>
            <person name="Gmitter F. Jr."/>
        </authorList>
    </citation>
    <scope>NUCLEOTIDE SEQUENCE [LARGE SCALE GENOMIC DNA]</scope>
    <source>
        <strain evidence="2">cv. Valencia</strain>
    </source>
</reference>
<proteinExistence type="predicted"/>
<dbReference type="Proteomes" id="UP000829398">
    <property type="component" value="Chromosome 5"/>
</dbReference>